<name>A0ABU9VU48_9CLOT</name>
<proteinExistence type="predicted"/>
<comment type="caution">
    <text evidence="1">The sequence shown here is derived from an EMBL/GenBank/DDBJ whole genome shotgun (WGS) entry which is preliminary data.</text>
</comment>
<dbReference type="EMBL" id="JBCITM010000008">
    <property type="protein sequence ID" value="MEN1760696.1"/>
    <property type="molecule type" value="Genomic_DNA"/>
</dbReference>
<gene>
    <name evidence="1" type="ORF">AAIG11_09440</name>
</gene>
<keyword evidence="2" id="KW-1185">Reference proteome</keyword>
<dbReference type="InterPro" id="IPR036913">
    <property type="entry name" value="YegP-like_sf"/>
</dbReference>
<dbReference type="SUPFAM" id="SSF160113">
    <property type="entry name" value="YegP-like"/>
    <property type="match status" value="1"/>
</dbReference>
<dbReference type="Proteomes" id="UP001407405">
    <property type="component" value="Unassembled WGS sequence"/>
</dbReference>
<dbReference type="Gene3D" id="2.30.29.80">
    <property type="match status" value="1"/>
</dbReference>
<protein>
    <recommendedName>
        <fullName evidence="3">DUF1508 domain-containing protein</fullName>
    </recommendedName>
</protein>
<evidence type="ECO:0008006" key="3">
    <source>
        <dbReference type="Google" id="ProtNLM"/>
    </source>
</evidence>
<dbReference type="RefSeq" id="WP_343186015.1">
    <property type="nucleotide sequence ID" value="NZ_JBCITM010000008.1"/>
</dbReference>
<accession>A0ABU9VU48</accession>
<evidence type="ECO:0000313" key="1">
    <source>
        <dbReference type="EMBL" id="MEN1760696.1"/>
    </source>
</evidence>
<reference evidence="1 2" key="1">
    <citation type="submission" date="2024-04" db="EMBL/GenBank/DDBJ databases">
        <title>Genome sequencing and metabolic network reconstruction of aminoacids and betaine degradation by Anoxynatronum sibiricum.</title>
        <authorList>
            <person name="Detkova E.N."/>
            <person name="Boltjanskaja Y.V."/>
            <person name="Mardanov A.V."/>
            <person name="Kevbrin V."/>
        </authorList>
    </citation>
    <scope>NUCLEOTIDE SEQUENCE [LARGE SCALE GENOMIC DNA]</scope>
    <source>
        <strain evidence="1 2">Z-7981</strain>
    </source>
</reference>
<sequence>MCVFQIKKNPSGRYYFVFLEEMHVKEKEGFYIVSKSYTDRALLEDSIVQLRKFSDISEIITDENKLRYPCFFVKQDSCHQFYFHAFGIKGDLVMTSMSFQSRQACHKGIHMIKMKSKESRIIDLT</sequence>
<evidence type="ECO:0000313" key="2">
    <source>
        <dbReference type="Proteomes" id="UP001407405"/>
    </source>
</evidence>
<organism evidence="1 2">
    <name type="scientific">Anoxynatronum sibiricum</name>
    <dbReference type="NCBI Taxonomy" id="210623"/>
    <lineage>
        <taxon>Bacteria</taxon>
        <taxon>Bacillati</taxon>
        <taxon>Bacillota</taxon>
        <taxon>Clostridia</taxon>
        <taxon>Eubacteriales</taxon>
        <taxon>Clostridiaceae</taxon>
        <taxon>Anoxynatronum</taxon>
    </lineage>
</organism>